<dbReference type="AlphaFoldDB" id="A0A0F0GN11"/>
<gene>
    <name evidence="2" type="ORF">UK23_33705</name>
</gene>
<evidence type="ECO:0000256" key="1">
    <source>
        <dbReference type="SAM" id="Phobius"/>
    </source>
</evidence>
<keyword evidence="1" id="KW-0812">Transmembrane</keyword>
<reference evidence="2 3" key="1">
    <citation type="submission" date="2015-02" db="EMBL/GenBank/DDBJ databases">
        <authorList>
            <person name="Ju K.-S."/>
            <person name="Doroghazi J.R."/>
            <person name="Metcalf W."/>
        </authorList>
    </citation>
    <scope>NUCLEOTIDE SEQUENCE [LARGE SCALE GENOMIC DNA]</scope>
    <source>
        <strain evidence="2 3">NRRL B-16140</strain>
    </source>
</reference>
<dbReference type="Proteomes" id="UP000033393">
    <property type="component" value="Unassembled WGS sequence"/>
</dbReference>
<proteinExistence type="predicted"/>
<comment type="caution">
    <text evidence="2">The sequence shown here is derived from an EMBL/GenBank/DDBJ whole genome shotgun (WGS) entry which is preliminary data.</text>
</comment>
<organism evidence="2 3">
    <name type="scientific">Lentzea aerocolonigenes</name>
    <name type="common">Lechevalieria aerocolonigenes</name>
    <name type="synonym">Saccharothrix aerocolonigenes</name>
    <dbReference type="NCBI Taxonomy" id="68170"/>
    <lineage>
        <taxon>Bacteria</taxon>
        <taxon>Bacillati</taxon>
        <taxon>Actinomycetota</taxon>
        <taxon>Actinomycetes</taxon>
        <taxon>Pseudonocardiales</taxon>
        <taxon>Pseudonocardiaceae</taxon>
        <taxon>Lentzea</taxon>
    </lineage>
</organism>
<dbReference type="STRING" id="68170.GCA_000974445_03516"/>
<sequence length="175" mass="19071">MALDTYIDLKDVRLTGYVSQGLIALSALESVWGTITDWQGGSSSWSFLAIVLVVPAGVASLLWFRGVTHNAEAIALHGVRTPAQVWRASDPAQRDIPFDERVASPLIRPWQYTLLAMVGCDIFESLLLDTPAYVVFSTLSTLASVGAAGLACYLIFRVSSMQRKFAVPQPRGRRG</sequence>
<name>A0A0F0GN11_LENAE</name>
<dbReference type="EMBL" id="JYJG01000296">
    <property type="protein sequence ID" value="KJK43327.1"/>
    <property type="molecule type" value="Genomic_DNA"/>
</dbReference>
<protein>
    <submittedName>
        <fullName evidence="2">Uncharacterized protein</fullName>
    </submittedName>
</protein>
<keyword evidence="3" id="KW-1185">Reference proteome</keyword>
<feature type="transmembrane region" description="Helical" evidence="1">
    <location>
        <begin position="45"/>
        <end position="64"/>
    </location>
</feature>
<keyword evidence="1" id="KW-0472">Membrane</keyword>
<feature type="transmembrane region" description="Helical" evidence="1">
    <location>
        <begin position="134"/>
        <end position="156"/>
    </location>
</feature>
<dbReference type="PATRIC" id="fig|68170.10.peg.8736"/>
<evidence type="ECO:0000313" key="2">
    <source>
        <dbReference type="EMBL" id="KJK43327.1"/>
    </source>
</evidence>
<accession>A0A0F0GN11</accession>
<keyword evidence="1" id="KW-1133">Transmembrane helix</keyword>
<evidence type="ECO:0000313" key="3">
    <source>
        <dbReference type="Proteomes" id="UP000033393"/>
    </source>
</evidence>